<comment type="similarity">
    <text evidence="1">Belongs to the peptidase S10 family.</text>
</comment>
<organism evidence="2 3">
    <name type="scientific">Coptis chinensis</name>
    <dbReference type="NCBI Taxonomy" id="261450"/>
    <lineage>
        <taxon>Eukaryota</taxon>
        <taxon>Viridiplantae</taxon>
        <taxon>Streptophyta</taxon>
        <taxon>Embryophyta</taxon>
        <taxon>Tracheophyta</taxon>
        <taxon>Spermatophyta</taxon>
        <taxon>Magnoliopsida</taxon>
        <taxon>Ranunculales</taxon>
        <taxon>Ranunculaceae</taxon>
        <taxon>Coptidoideae</taxon>
        <taxon>Coptis</taxon>
    </lineage>
</organism>
<dbReference type="Proteomes" id="UP000631114">
    <property type="component" value="Unassembled WGS sequence"/>
</dbReference>
<dbReference type="Pfam" id="PF00450">
    <property type="entry name" value="Peptidase_S10"/>
    <property type="match status" value="1"/>
</dbReference>
<evidence type="ECO:0000256" key="1">
    <source>
        <dbReference type="ARBA" id="ARBA00009431"/>
    </source>
</evidence>
<dbReference type="AlphaFoldDB" id="A0A835INQ4"/>
<dbReference type="GO" id="GO:0006508">
    <property type="term" value="P:proteolysis"/>
    <property type="evidence" value="ECO:0007669"/>
    <property type="project" value="InterPro"/>
</dbReference>
<protein>
    <submittedName>
        <fullName evidence="2">Uncharacterized protein</fullName>
    </submittedName>
</protein>
<sequence length="270" mass="31010">MLKVIMFLSCLNLYHERNKGIQNPILNFKGFMVGNAVIDDYNDYVGTFEYWWTHGLISDATFKTLNIHCDLEVSEHASDECNKALDMADAEQGNIDPYSIFTPTCSKAVSRRRKLRSRYVSSPPNGNVQIFPETVKILEWQVHLALEYYCLLGATGTKTQPHGSTPTCPIQINPIISSFIFTPTPYKLTTFDFTQRRMSIAYDPCTQKHSAVYFNLPEVQKALHANVTGIPYRWETCSDIIGDHWKDSPRSMLLFFLSRTYFCWYQNLGV</sequence>
<proteinExistence type="inferred from homology"/>
<name>A0A835INQ4_9MAGN</name>
<accession>A0A835INQ4</accession>
<dbReference type="GO" id="GO:0005773">
    <property type="term" value="C:vacuole"/>
    <property type="evidence" value="ECO:0007669"/>
    <property type="project" value="TreeGrafter"/>
</dbReference>
<dbReference type="GO" id="GO:0004185">
    <property type="term" value="F:serine-type carboxypeptidase activity"/>
    <property type="evidence" value="ECO:0007669"/>
    <property type="project" value="InterPro"/>
</dbReference>
<dbReference type="PANTHER" id="PTHR11802">
    <property type="entry name" value="SERINE PROTEASE FAMILY S10 SERINE CARBOXYPEPTIDASE"/>
    <property type="match status" value="1"/>
</dbReference>
<reference evidence="2 3" key="1">
    <citation type="submission" date="2020-10" db="EMBL/GenBank/DDBJ databases">
        <title>The Coptis chinensis genome and diversification of protoberbering-type alkaloids.</title>
        <authorList>
            <person name="Wang B."/>
            <person name="Shu S."/>
            <person name="Song C."/>
            <person name="Liu Y."/>
        </authorList>
    </citation>
    <scope>NUCLEOTIDE SEQUENCE [LARGE SCALE GENOMIC DNA]</scope>
    <source>
        <strain evidence="2">HL-2020</strain>
        <tissue evidence="2">Leaf</tissue>
    </source>
</reference>
<evidence type="ECO:0000313" key="3">
    <source>
        <dbReference type="Proteomes" id="UP000631114"/>
    </source>
</evidence>
<dbReference type="EMBL" id="JADFTS010000002">
    <property type="protein sequence ID" value="KAF9620579.1"/>
    <property type="molecule type" value="Genomic_DNA"/>
</dbReference>
<dbReference type="PANTHER" id="PTHR11802:SF106">
    <property type="entry name" value="CARBOXYPEPTIDASE"/>
    <property type="match status" value="1"/>
</dbReference>
<dbReference type="InterPro" id="IPR001563">
    <property type="entry name" value="Peptidase_S10"/>
</dbReference>
<dbReference type="OrthoDB" id="443318at2759"/>
<comment type="caution">
    <text evidence="2">The sequence shown here is derived from an EMBL/GenBank/DDBJ whole genome shotgun (WGS) entry which is preliminary data.</text>
</comment>
<dbReference type="InterPro" id="IPR029058">
    <property type="entry name" value="AB_hydrolase_fold"/>
</dbReference>
<evidence type="ECO:0000313" key="2">
    <source>
        <dbReference type="EMBL" id="KAF9620579.1"/>
    </source>
</evidence>
<keyword evidence="3" id="KW-1185">Reference proteome</keyword>
<gene>
    <name evidence="2" type="ORF">IFM89_013244</name>
</gene>
<dbReference type="Gene3D" id="6.10.250.940">
    <property type="match status" value="1"/>
</dbReference>
<dbReference type="Gene3D" id="3.40.50.1820">
    <property type="entry name" value="alpha/beta hydrolase"/>
    <property type="match status" value="1"/>
</dbReference>
<dbReference type="SUPFAM" id="SSF53474">
    <property type="entry name" value="alpha/beta-Hydrolases"/>
    <property type="match status" value="1"/>
</dbReference>